<dbReference type="Pfam" id="PF11130">
    <property type="entry name" value="TraC_F_IV"/>
    <property type="match status" value="1"/>
</dbReference>
<dbReference type="AlphaFoldDB" id="A0A1L3GDT6"/>
<name>A0A1L3GDT6_SYNAC</name>
<feature type="domain" description="TraG P-loop" evidence="1">
    <location>
        <begin position="438"/>
        <end position="808"/>
    </location>
</feature>
<reference evidence="2 3" key="1">
    <citation type="journal article" date="2017" name="Genome Announc.">
        <title>Complete Genome Sequences of Two Acetylene-Fermenting Pelobacter acetylenicus Strains.</title>
        <authorList>
            <person name="Sutton J.M."/>
            <person name="Baesman S.M."/>
            <person name="Fierst J.L."/>
            <person name="Poret-Peterson A.T."/>
            <person name="Oremland R.S."/>
            <person name="Dunlap D.S."/>
            <person name="Akob D.M."/>
        </authorList>
    </citation>
    <scope>NUCLEOTIDE SEQUENCE [LARGE SCALE GENOMIC DNA]</scope>
    <source>
        <strain evidence="2 3">DSM 3247</strain>
    </source>
</reference>
<sequence>MGLLSLFFGDDGGLAKAQLKADTRRSKLSDYLPYVAWDPDTGVYVNSDDTVGVLWECSPALVFAGEKTIMALNGFFRIGFPPGTIAQFILHGDSHIDPILDCYQTLKVRDDALFNRISGALSEHFQAGAAGHWSVGPVLRNFRAFVAVKWPQKRRANLADIISMAEESLAGASLHPRLVKPGSLLEWLRRLLNDKPTGELSHYDETVPISKQALFGETVTRKAFDHVRIGQKEWRCLTPKGYPPAVNLFQTNQLFGGVEGGTSDADQIPGPFLYCLNILLDDQKTRLHAKCNMILMQQGVGSFAPSLARKKEEYLWATGELDKGSRFYKILPVMWVYDTAEKSRRALDRARRLWESQGYLMQEDRGILPVLLISSLPFGLYDVGKNIEQLDRDYIVPADTLSSILPVQGDFNGVGSPQLLFVSRKGQVAGLDLMARGANNHNAFIAATSGSGKSFFLNYLVTNYFAAGAKIRIIDIGGSYKKMTKMCGARYLDFTDASSICINPFSRVVDAEHDIPVVAPIIGQMAYSSTGTAPTEIEMTLLKNAVRWAWAQEGTEAEVDTVHRYLSEFRNHGHDGEILEAARKLAFNIEDFTRRGPFGRFFNGPSTFDISSDEFVVLELEHLEPKKELFRVVTLQIINAVTKDLYLSNRKTPRFIIFDEAWKFLGKAGHLREVIEEGYRRARKYKGSFSIITQSPLDIKQFGPVGDVIQGNSAFKFFLESGDFERAAAEKIITYDEFALRMLKSVKSRKPHYSEIFMDTPFGFGVGRLMVDPFSYYAFTSDGDEIAEIEELVQGGLSYADAIKAMVDRYRRG</sequence>
<evidence type="ECO:0000259" key="1">
    <source>
        <dbReference type="Pfam" id="PF19044"/>
    </source>
</evidence>
<dbReference type="Gene3D" id="3.40.50.300">
    <property type="entry name" value="P-loop containing nucleotide triphosphate hydrolases"/>
    <property type="match status" value="1"/>
</dbReference>
<dbReference type="Gene3D" id="1.10.8.730">
    <property type="match status" value="1"/>
</dbReference>
<dbReference type="STRING" id="29542.A6070_10965"/>
<dbReference type="Pfam" id="PF19044">
    <property type="entry name" value="P-loop_TraG"/>
    <property type="match status" value="1"/>
</dbReference>
<dbReference type="Proteomes" id="UP000182264">
    <property type="component" value="Chromosome"/>
</dbReference>
<dbReference type="PANTHER" id="PTHR38467">
    <property type="match status" value="1"/>
</dbReference>
<protein>
    <submittedName>
        <fullName evidence="2">Conjugal transfer protein</fullName>
    </submittedName>
</protein>
<evidence type="ECO:0000313" key="3">
    <source>
        <dbReference type="Proteomes" id="UP000182264"/>
    </source>
</evidence>
<dbReference type="RefSeq" id="WP_072285805.1">
    <property type="nucleotide sequence ID" value="NZ_CP015518.1"/>
</dbReference>
<dbReference type="PANTHER" id="PTHR38467:SF1">
    <property type="entry name" value="CONJUGATIVE TRANSFER: ASSEMBLY"/>
    <property type="match status" value="1"/>
</dbReference>
<dbReference type="InterPro" id="IPR053155">
    <property type="entry name" value="F-pilin_assembly_TraC"/>
</dbReference>
<gene>
    <name evidence="2" type="ORF">A7E75_02345</name>
</gene>
<dbReference type="EMBL" id="CP015518">
    <property type="protein sequence ID" value="APG23989.1"/>
    <property type="molecule type" value="Genomic_DNA"/>
</dbReference>
<dbReference type="SUPFAM" id="SSF52540">
    <property type="entry name" value="P-loop containing nucleoside triphosphate hydrolases"/>
    <property type="match status" value="1"/>
</dbReference>
<organism evidence="2 3">
    <name type="scientific">Syntrophotalea acetylenica</name>
    <name type="common">Pelobacter acetylenicus</name>
    <dbReference type="NCBI Taxonomy" id="29542"/>
    <lineage>
        <taxon>Bacteria</taxon>
        <taxon>Pseudomonadati</taxon>
        <taxon>Thermodesulfobacteriota</taxon>
        <taxon>Desulfuromonadia</taxon>
        <taxon>Desulfuromonadales</taxon>
        <taxon>Syntrophotaleaceae</taxon>
        <taxon>Syntrophotalea</taxon>
    </lineage>
</organism>
<keyword evidence="3" id="KW-1185">Reference proteome</keyword>
<accession>A0A1L3GDT6</accession>
<dbReference type="CDD" id="cd01127">
    <property type="entry name" value="TrwB_TraG_TraD_VirD4"/>
    <property type="match status" value="1"/>
</dbReference>
<evidence type="ECO:0000313" key="2">
    <source>
        <dbReference type="EMBL" id="APG23989.1"/>
    </source>
</evidence>
<proteinExistence type="predicted"/>
<dbReference type="InterPro" id="IPR043964">
    <property type="entry name" value="P-loop_TraG"/>
</dbReference>
<dbReference type="InterPro" id="IPR025955">
    <property type="entry name" value="TraC/Conjuga_ATPase"/>
</dbReference>
<dbReference type="InterPro" id="IPR027417">
    <property type="entry name" value="P-loop_NTPase"/>
</dbReference>